<dbReference type="EMBL" id="CP002461">
    <property type="protein sequence ID" value="AEN98854.1"/>
    <property type="molecule type" value="Genomic_DNA"/>
</dbReference>
<dbReference type="HOGENOM" id="CLU_044146_0_1_9"/>
<dbReference type="AlphaFoldDB" id="G2KU39"/>
<dbReference type="NCBIfam" id="NF007806">
    <property type="entry name" value="PRK10513.1"/>
    <property type="match status" value="1"/>
</dbReference>
<dbReference type="PANTHER" id="PTHR10000">
    <property type="entry name" value="PHOSPHOSERINE PHOSPHATASE"/>
    <property type="match status" value="1"/>
</dbReference>
<protein>
    <submittedName>
        <fullName evidence="1">Phosphatase yidA</fullName>
        <ecNumber evidence="1">3.1.3.10</ecNumber>
    </submittedName>
</protein>
<keyword evidence="1" id="KW-0378">Hydrolase</keyword>
<dbReference type="Gene3D" id="3.30.1240.10">
    <property type="match status" value="1"/>
</dbReference>
<dbReference type="Gene3D" id="3.40.50.1000">
    <property type="entry name" value="HAD superfamily/HAD-like"/>
    <property type="match status" value="1"/>
</dbReference>
<dbReference type="PROSITE" id="PS01228">
    <property type="entry name" value="COF_1"/>
    <property type="match status" value="1"/>
</dbReference>
<name>G2KU39_FRUST</name>
<dbReference type="EC" id="3.1.3.10" evidence="1"/>
<sequence>MSRRTNNMNIKLIAIDIDGTLLNEKNELAQATIDAIKAAAAKGIKVVLCSGRPLSGIRPYLKPLGIEGDEQYAIAFNGSVTETVSGKLISKMGINYEDFLQIEMMSREMGVHFQIETLKEIIVTNRNISPYSTFEAGLVRLPIHFRTPEEITREDDIIKMMYADEEDKIQYAMDNLPNSIKQRMQVVRSMPFFLEFVNSHAGKGTALKNLAEKLGLTADNVMAIGDQGNDHSMIEYAGLGVAMGNGIKENKDIAQFVTKPNSEDGVAFALNKFINK</sequence>
<dbReference type="InterPro" id="IPR006379">
    <property type="entry name" value="HAD-SF_hydro_IIB"/>
</dbReference>
<dbReference type="InterPro" id="IPR000150">
    <property type="entry name" value="Cof"/>
</dbReference>
<evidence type="ECO:0000313" key="2">
    <source>
        <dbReference type="Proteomes" id="UP000001285"/>
    </source>
</evidence>
<dbReference type="NCBIfam" id="TIGR01484">
    <property type="entry name" value="HAD-SF-IIB"/>
    <property type="match status" value="1"/>
</dbReference>
<dbReference type="InterPro" id="IPR036412">
    <property type="entry name" value="HAD-like_sf"/>
</dbReference>
<organism evidence="1 2">
    <name type="scientific">Fructilactobacillus sanfranciscensis (strain TMW 1.1304)</name>
    <name type="common">Lactobacillus sanfranciscensis</name>
    <dbReference type="NCBI Taxonomy" id="714313"/>
    <lineage>
        <taxon>Bacteria</taxon>
        <taxon>Bacillati</taxon>
        <taxon>Bacillota</taxon>
        <taxon>Bacilli</taxon>
        <taxon>Lactobacillales</taxon>
        <taxon>Lactobacillaceae</taxon>
        <taxon>Fructilactobacillus</taxon>
    </lineage>
</organism>
<dbReference type="CDD" id="cd07516">
    <property type="entry name" value="HAD_Pase"/>
    <property type="match status" value="1"/>
</dbReference>
<dbReference type="GO" id="GO:0005829">
    <property type="term" value="C:cytosol"/>
    <property type="evidence" value="ECO:0007669"/>
    <property type="project" value="TreeGrafter"/>
</dbReference>
<evidence type="ECO:0000313" key="1">
    <source>
        <dbReference type="EMBL" id="AEN98854.1"/>
    </source>
</evidence>
<dbReference type="PANTHER" id="PTHR10000:SF8">
    <property type="entry name" value="HAD SUPERFAMILY HYDROLASE-LIKE, TYPE 3"/>
    <property type="match status" value="1"/>
</dbReference>
<dbReference type="Pfam" id="PF08282">
    <property type="entry name" value="Hydrolase_3"/>
    <property type="match status" value="1"/>
</dbReference>
<dbReference type="PROSITE" id="PS01229">
    <property type="entry name" value="COF_2"/>
    <property type="match status" value="1"/>
</dbReference>
<dbReference type="SFLD" id="SFLDG01140">
    <property type="entry name" value="C2.B:_Phosphomannomutase_and_P"/>
    <property type="match status" value="1"/>
</dbReference>
<dbReference type="NCBIfam" id="TIGR00099">
    <property type="entry name" value="Cof-subfamily"/>
    <property type="match status" value="1"/>
</dbReference>
<dbReference type="eggNOG" id="COG0561">
    <property type="taxonomic scope" value="Bacteria"/>
</dbReference>
<dbReference type="InterPro" id="IPR023214">
    <property type="entry name" value="HAD_sf"/>
</dbReference>
<proteinExistence type="predicted"/>
<dbReference type="STRING" id="714313.LSA_04060"/>
<dbReference type="GO" id="GO:0000287">
    <property type="term" value="F:magnesium ion binding"/>
    <property type="evidence" value="ECO:0007669"/>
    <property type="project" value="TreeGrafter"/>
</dbReference>
<dbReference type="SFLD" id="SFLDS00003">
    <property type="entry name" value="Haloacid_Dehalogenase"/>
    <property type="match status" value="1"/>
</dbReference>
<dbReference type="SUPFAM" id="SSF56784">
    <property type="entry name" value="HAD-like"/>
    <property type="match status" value="1"/>
</dbReference>
<keyword evidence="2" id="KW-1185">Reference proteome</keyword>
<dbReference type="Proteomes" id="UP000001285">
    <property type="component" value="Chromosome"/>
</dbReference>
<accession>G2KU39</accession>
<reference evidence="1 2" key="1">
    <citation type="journal article" date="2011" name="Microb. Cell Fact.">
        <title>Genomic analysis reveals Lactobacillus sanfranciscensis as stable element in traditional sourdoughs.</title>
        <authorList>
            <person name="Vogel R.F."/>
            <person name="Pavlovic M."/>
            <person name="Ehrmann M.A."/>
            <person name="Wiezer A."/>
            <person name="Liesegang H."/>
            <person name="Offschanka S."/>
            <person name="Voget S."/>
            <person name="Angelov A."/>
            <person name="Bocker G."/>
            <person name="Liebl W."/>
        </authorList>
    </citation>
    <scope>NUCLEOTIDE SEQUENCE [LARGE SCALE GENOMIC DNA]</scope>
    <source>
        <strain evidence="1 2">TMW 1.1304</strain>
    </source>
</reference>
<dbReference type="GO" id="GO:0008877">
    <property type="term" value="F:glucose-1-phosphatase activity"/>
    <property type="evidence" value="ECO:0007669"/>
    <property type="project" value="UniProtKB-EC"/>
</dbReference>
<dbReference type="KEGG" id="lsn:LSA_04060"/>
<dbReference type="SFLD" id="SFLDG01144">
    <property type="entry name" value="C2.B.4:_PGP_Like"/>
    <property type="match status" value="1"/>
</dbReference>
<gene>
    <name evidence="1" type="primary">yidA</name>
    <name evidence="1" type="ordered locus">LSA_04060</name>
</gene>